<dbReference type="GO" id="GO:0005741">
    <property type="term" value="C:mitochondrial outer membrane"/>
    <property type="evidence" value="ECO:0007669"/>
    <property type="project" value="UniProtKB-SubCell"/>
</dbReference>
<evidence type="ECO:0000313" key="14">
    <source>
        <dbReference type="EMBL" id="EEB12920.1"/>
    </source>
</evidence>
<comment type="subunit">
    <text evidence="7">Interacts with Pk92B/ASK1.</text>
</comment>
<gene>
    <name evidence="15" type="primary">8237463</name>
    <name evidence="14" type="ORF">Phum_PHUM213570</name>
</gene>
<keyword evidence="4" id="KW-0496">Mitochondrion</keyword>
<dbReference type="Pfam" id="PF00300">
    <property type="entry name" value="His_Phos_1"/>
    <property type="match status" value="1"/>
</dbReference>
<evidence type="ECO:0000256" key="8">
    <source>
        <dbReference type="ARBA" id="ARBA00039765"/>
    </source>
</evidence>
<comment type="catalytic activity">
    <reaction evidence="11">
        <text>O-phospho-L-seryl-[protein] + H2O = L-seryl-[protein] + phosphate</text>
        <dbReference type="Rhea" id="RHEA:20629"/>
        <dbReference type="Rhea" id="RHEA-COMP:9863"/>
        <dbReference type="Rhea" id="RHEA-COMP:11604"/>
        <dbReference type="ChEBI" id="CHEBI:15377"/>
        <dbReference type="ChEBI" id="CHEBI:29999"/>
        <dbReference type="ChEBI" id="CHEBI:43474"/>
        <dbReference type="ChEBI" id="CHEBI:83421"/>
        <dbReference type="EC" id="3.1.3.16"/>
    </reaction>
</comment>
<name>E0VHN4_PEDHC</name>
<dbReference type="InterPro" id="IPR013078">
    <property type="entry name" value="His_Pase_superF_clade-1"/>
</dbReference>
<evidence type="ECO:0000256" key="10">
    <source>
        <dbReference type="ARBA" id="ARBA00042520"/>
    </source>
</evidence>
<dbReference type="InterPro" id="IPR029033">
    <property type="entry name" value="His_PPase_superfam"/>
</dbReference>
<dbReference type="EMBL" id="AAZO01002456">
    <property type="status" value="NOT_ANNOTATED_CDS"/>
    <property type="molecule type" value="Genomic_DNA"/>
</dbReference>
<dbReference type="EC" id="3.1.3.16" evidence="3"/>
<dbReference type="InterPro" id="IPR051021">
    <property type="entry name" value="Mito_Ser/Thr_phosphatase"/>
</dbReference>
<dbReference type="PANTHER" id="PTHR20935:SF0">
    <property type="entry name" value="SERINE_THREONINE-PROTEIN PHOSPHATASE PGAM5, MITOCHONDRIAL"/>
    <property type="match status" value="1"/>
</dbReference>
<dbReference type="OrthoDB" id="2118094at2759"/>
<dbReference type="EMBL" id="AAZO01002457">
    <property type="status" value="NOT_ANNOTATED_CDS"/>
    <property type="molecule type" value="Genomic_DNA"/>
</dbReference>
<dbReference type="EMBL" id="DS235171">
    <property type="protein sequence ID" value="EEB12920.1"/>
    <property type="molecule type" value="Genomic_DNA"/>
</dbReference>
<proteinExistence type="inferred from homology"/>
<dbReference type="Gene3D" id="3.40.50.1240">
    <property type="entry name" value="Phosphoglycerate mutase-like"/>
    <property type="match status" value="2"/>
</dbReference>
<dbReference type="SMART" id="SM00855">
    <property type="entry name" value="PGAM"/>
    <property type="match status" value="1"/>
</dbReference>
<comment type="catalytic activity">
    <reaction evidence="12">
        <text>O-phospho-L-threonyl-[protein] + H2O = L-threonyl-[protein] + phosphate</text>
        <dbReference type="Rhea" id="RHEA:47004"/>
        <dbReference type="Rhea" id="RHEA-COMP:11060"/>
        <dbReference type="Rhea" id="RHEA-COMP:11605"/>
        <dbReference type="ChEBI" id="CHEBI:15377"/>
        <dbReference type="ChEBI" id="CHEBI:30013"/>
        <dbReference type="ChEBI" id="CHEBI:43474"/>
        <dbReference type="ChEBI" id="CHEBI:61977"/>
        <dbReference type="EC" id="3.1.3.16"/>
    </reaction>
</comment>
<reference evidence="14" key="1">
    <citation type="submission" date="2007-04" db="EMBL/GenBank/DDBJ databases">
        <title>Annotation of Pediculus humanus corporis strain USDA.</title>
        <authorList>
            <person name="Kirkness E."/>
            <person name="Hannick L."/>
            <person name="Hass B."/>
            <person name="Bruggner R."/>
            <person name="Lawson D."/>
            <person name="Bidwell S."/>
            <person name="Joardar V."/>
            <person name="Caler E."/>
            <person name="Walenz B."/>
            <person name="Inman J."/>
            <person name="Schobel S."/>
            <person name="Galinsky K."/>
            <person name="Amedeo P."/>
            <person name="Strausberg R."/>
        </authorList>
    </citation>
    <scope>NUCLEOTIDE SEQUENCE</scope>
    <source>
        <strain evidence="14">USDA</strain>
    </source>
</reference>
<dbReference type="GO" id="GO:0004722">
    <property type="term" value="F:protein serine/threonine phosphatase activity"/>
    <property type="evidence" value="ECO:0007669"/>
    <property type="project" value="UniProtKB-EC"/>
</dbReference>
<comment type="subcellular location">
    <subcellularLocation>
        <location evidence="1">Mitochondrion outer membrane</location>
    </subcellularLocation>
</comment>
<evidence type="ECO:0000256" key="3">
    <source>
        <dbReference type="ARBA" id="ARBA00013081"/>
    </source>
</evidence>
<keyword evidence="13" id="KW-0472">Membrane</keyword>
<dbReference type="PANTHER" id="PTHR20935">
    <property type="entry name" value="PHOSPHOGLYCERATE MUTASE-RELATED"/>
    <property type="match status" value="1"/>
</dbReference>
<feature type="transmembrane region" description="Helical" evidence="13">
    <location>
        <begin position="12"/>
        <end position="30"/>
    </location>
</feature>
<dbReference type="HOGENOM" id="CLU_063130_0_1_1"/>
<evidence type="ECO:0000256" key="13">
    <source>
        <dbReference type="SAM" id="Phobius"/>
    </source>
</evidence>
<dbReference type="GO" id="GO:0090141">
    <property type="term" value="P:positive regulation of mitochondrial fission"/>
    <property type="evidence" value="ECO:0007669"/>
    <property type="project" value="TreeGrafter"/>
</dbReference>
<dbReference type="Proteomes" id="UP000009046">
    <property type="component" value="Unassembled WGS sequence"/>
</dbReference>
<dbReference type="GeneID" id="8237463"/>
<evidence type="ECO:0000256" key="9">
    <source>
        <dbReference type="ARBA" id="ARBA00040722"/>
    </source>
</evidence>
<keyword evidence="5" id="KW-0378">Hydrolase</keyword>
<evidence type="ECO:0000313" key="15">
    <source>
        <dbReference type="EnsemblMetazoa" id="PHUM213570-PA"/>
    </source>
</evidence>
<keyword evidence="16" id="KW-1185">Reference proteome</keyword>
<comment type="similarity">
    <text evidence="2">Belongs to the phosphoglycerate mutase family. BPG-dependent PGAM subfamily.</text>
</comment>
<dbReference type="SUPFAM" id="SSF53254">
    <property type="entry name" value="Phosphoglycerate mutase-like"/>
    <property type="match status" value="1"/>
</dbReference>
<evidence type="ECO:0000256" key="4">
    <source>
        <dbReference type="ARBA" id="ARBA00022787"/>
    </source>
</evidence>
<reference evidence="14" key="2">
    <citation type="submission" date="2007-04" db="EMBL/GenBank/DDBJ databases">
        <title>The genome of the human body louse.</title>
        <authorList>
            <consortium name="The Human Body Louse Genome Consortium"/>
            <person name="Kirkness E."/>
            <person name="Walenz B."/>
            <person name="Hass B."/>
            <person name="Bruggner R."/>
            <person name="Strausberg R."/>
        </authorList>
    </citation>
    <scope>NUCLEOTIDE SEQUENCE</scope>
    <source>
        <strain evidence="14">USDA</strain>
    </source>
</reference>
<evidence type="ECO:0000256" key="11">
    <source>
        <dbReference type="ARBA" id="ARBA00047761"/>
    </source>
</evidence>
<sequence>MANYYRCFSKLLTAASGVGSGVLIVYYGLLQNDKNKVYASANTTSQPQRHGIAVHKWDSNWDRRNPASILESKGISEEDKGYQNELEKLIPKSTRHIFLIRHGQYNLDGATDKDRYLTPLGRKQAEYTVFKFKYFYQDGPRIEAAFRKYIHRADVSQTEDSYDILVSHANVIRYFVCRALQFPPDAWLRFTIHHCSITWIVITPTGRVIVRGLGDSGHIPSEAVTSN</sequence>
<evidence type="ECO:0000256" key="1">
    <source>
        <dbReference type="ARBA" id="ARBA00004294"/>
    </source>
</evidence>
<dbReference type="VEuPathDB" id="VectorBase:PHUM213570"/>
<dbReference type="FunCoup" id="E0VHN4">
    <property type="interactions" value="944"/>
</dbReference>
<evidence type="ECO:0000256" key="6">
    <source>
        <dbReference type="ARBA" id="ARBA00037234"/>
    </source>
</evidence>
<evidence type="ECO:0000256" key="12">
    <source>
        <dbReference type="ARBA" id="ARBA00048336"/>
    </source>
</evidence>
<dbReference type="RefSeq" id="XP_002425658.1">
    <property type="nucleotide sequence ID" value="XM_002425613.1"/>
</dbReference>
<evidence type="ECO:0000313" key="16">
    <source>
        <dbReference type="Proteomes" id="UP000009046"/>
    </source>
</evidence>
<reference evidence="15" key="3">
    <citation type="submission" date="2020-05" db="UniProtKB">
        <authorList>
            <consortium name="EnsemblMetazoa"/>
        </authorList>
    </citation>
    <scope>IDENTIFICATION</scope>
    <source>
        <strain evidence="15">USDA</strain>
    </source>
</reference>
<dbReference type="OMA" id="TWIVITP"/>
<dbReference type="EnsemblMetazoa" id="PHUM213570-RA">
    <property type="protein sequence ID" value="PHUM213570-PA"/>
    <property type="gene ID" value="PHUM213570"/>
</dbReference>
<dbReference type="AlphaFoldDB" id="E0VHN4"/>
<dbReference type="STRING" id="121224.E0VHN4"/>
<evidence type="ECO:0000256" key="5">
    <source>
        <dbReference type="ARBA" id="ARBA00022801"/>
    </source>
</evidence>
<dbReference type="CTD" id="8237463"/>
<evidence type="ECO:0000256" key="2">
    <source>
        <dbReference type="ARBA" id="ARBA00006717"/>
    </source>
</evidence>
<dbReference type="eggNOG" id="KOG4609">
    <property type="taxonomic scope" value="Eukaryota"/>
</dbReference>
<dbReference type="InParanoid" id="E0VHN4"/>
<dbReference type="CDD" id="cd07067">
    <property type="entry name" value="HP_PGM_like"/>
    <property type="match status" value="1"/>
</dbReference>
<protein>
    <recommendedName>
        <fullName evidence="8">Serine/threonine-protein phosphatase PGAM5, mitochondrial</fullName>
        <ecNumber evidence="3">3.1.3.16</ecNumber>
    </recommendedName>
    <alternativeName>
        <fullName evidence="10">Phosphoglycerate mutase family member 5 homolog</fullName>
    </alternativeName>
    <alternativeName>
        <fullName evidence="9">Serine/threonine-protein phosphatase Pgam5, mitochondrial</fullName>
    </alternativeName>
</protein>
<accession>E0VHN4</accession>
<keyword evidence="13" id="KW-0812">Transmembrane</keyword>
<evidence type="ECO:0000256" key="7">
    <source>
        <dbReference type="ARBA" id="ARBA00038605"/>
    </source>
</evidence>
<dbReference type="KEGG" id="phu:Phum_PHUM213570"/>
<organism>
    <name type="scientific">Pediculus humanus subsp. corporis</name>
    <name type="common">Body louse</name>
    <dbReference type="NCBI Taxonomy" id="121224"/>
    <lineage>
        <taxon>Eukaryota</taxon>
        <taxon>Metazoa</taxon>
        <taxon>Ecdysozoa</taxon>
        <taxon>Arthropoda</taxon>
        <taxon>Hexapoda</taxon>
        <taxon>Insecta</taxon>
        <taxon>Pterygota</taxon>
        <taxon>Neoptera</taxon>
        <taxon>Paraneoptera</taxon>
        <taxon>Psocodea</taxon>
        <taxon>Troctomorpha</taxon>
        <taxon>Phthiraptera</taxon>
        <taxon>Anoplura</taxon>
        <taxon>Pediculidae</taxon>
        <taxon>Pediculus</taxon>
    </lineage>
</organism>
<keyword evidence="13" id="KW-1133">Transmembrane helix</keyword>
<keyword evidence="4" id="KW-1000">Mitochondrion outer membrane</keyword>
<comment type="function">
    <text evidence="6">Displays phosphatase activity for serine/threonine residues, and dephosphorylates and activates Pk92B kinase. Has apparently no phosphoglycerate mutase activity.</text>
</comment>